<dbReference type="Pfam" id="PF20240">
    <property type="entry name" value="DUF6597"/>
    <property type="match status" value="1"/>
</dbReference>
<dbReference type="PANTHER" id="PTHR46796">
    <property type="entry name" value="HTH-TYPE TRANSCRIPTIONAL ACTIVATOR RHAS-RELATED"/>
    <property type="match status" value="1"/>
</dbReference>
<dbReference type="InterPro" id="IPR046532">
    <property type="entry name" value="DUF6597"/>
</dbReference>
<feature type="domain" description="HTH araC/xylS-type" evidence="4">
    <location>
        <begin position="138"/>
        <end position="235"/>
    </location>
</feature>
<name>A0A7W7CGT9_9PSEU</name>
<dbReference type="EMBL" id="JACHMH010000001">
    <property type="protein sequence ID" value="MBB4680835.1"/>
    <property type="molecule type" value="Genomic_DNA"/>
</dbReference>
<dbReference type="PROSITE" id="PS01124">
    <property type="entry name" value="HTH_ARAC_FAMILY_2"/>
    <property type="match status" value="1"/>
</dbReference>
<dbReference type="AlphaFoldDB" id="A0A7W7CGT9"/>
<sequence>MSGYREYHPAAALRAHASCLWTDHGPRPRVQRVVPDGCLDLLWLDGRLVVTGPDTAWRLARLRPGGLLVGLRLRPGAGSLLLGKIPAEQLRDRTVDVEDLWGVRGLAEQFDGSPDVPTIGGLVQRIATGRLAHCGELDPIVMTASRALDVPTPLSVMALADRLGVSERSLRRRITAAVGYGPKTLARILRFQRVLRDNQGNLADLAAAHGYADQAHLSREFSRLAGHPPSSGRTVA</sequence>
<dbReference type="InterPro" id="IPR009057">
    <property type="entry name" value="Homeodomain-like_sf"/>
</dbReference>
<keyword evidence="3" id="KW-0804">Transcription</keyword>
<evidence type="ECO:0000256" key="3">
    <source>
        <dbReference type="ARBA" id="ARBA00023163"/>
    </source>
</evidence>
<dbReference type="SMART" id="SM00342">
    <property type="entry name" value="HTH_ARAC"/>
    <property type="match status" value="1"/>
</dbReference>
<dbReference type="PANTHER" id="PTHR46796:SF15">
    <property type="entry name" value="BLL1074 PROTEIN"/>
    <property type="match status" value="1"/>
</dbReference>
<dbReference type="Gene3D" id="1.10.10.60">
    <property type="entry name" value="Homeodomain-like"/>
    <property type="match status" value="1"/>
</dbReference>
<dbReference type="InterPro" id="IPR018060">
    <property type="entry name" value="HTH_AraC"/>
</dbReference>
<dbReference type="RefSeq" id="WP_185006921.1">
    <property type="nucleotide sequence ID" value="NZ_BAAAUI010000057.1"/>
</dbReference>
<evidence type="ECO:0000259" key="4">
    <source>
        <dbReference type="PROSITE" id="PS01124"/>
    </source>
</evidence>
<organism evidence="5 6">
    <name type="scientific">Crossiella cryophila</name>
    <dbReference type="NCBI Taxonomy" id="43355"/>
    <lineage>
        <taxon>Bacteria</taxon>
        <taxon>Bacillati</taxon>
        <taxon>Actinomycetota</taxon>
        <taxon>Actinomycetes</taxon>
        <taxon>Pseudonocardiales</taxon>
        <taxon>Pseudonocardiaceae</taxon>
        <taxon>Crossiella</taxon>
    </lineage>
</organism>
<dbReference type="InterPro" id="IPR050204">
    <property type="entry name" value="AraC_XylS_family_regulators"/>
</dbReference>
<accession>A0A7W7CGT9</accession>
<keyword evidence="1" id="KW-0805">Transcription regulation</keyword>
<dbReference type="GO" id="GO:0003700">
    <property type="term" value="F:DNA-binding transcription factor activity"/>
    <property type="evidence" value="ECO:0007669"/>
    <property type="project" value="InterPro"/>
</dbReference>
<proteinExistence type="predicted"/>
<comment type="caution">
    <text evidence="5">The sequence shown here is derived from an EMBL/GenBank/DDBJ whole genome shotgun (WGS) entry which is preliminary data.</text>
</comment>
<evidence type="ECO:0000256" key="1">
    <source>
        <dbReference type="ARBA" id="ARBA00023015"/>
    </source>
</evidence>
<dbReference type="SUPFAM" id="SSF46689">
    <property type="entry name" value="Homeodomain-like"/>
    <property type="match status" value="1"/>
</dbReference>
<protein>
    <submittedName>
        <fullName evidence="5">AraC-like DNA-binding protein</fullName>
    </submittedName>
</protein>
<dbReference type="GO" id="GO:0043565">
    <property type="term" value="F:sequence-specific DNA binding"/>
    <property type="evidence" value="ECO:0007669"/>
    <property type="project" value="InterPro"/>
</dbReference>
<keyword evidence="2 5" id="KW-0238">DNA-binding</keyword>
<dbReference type="Proteomes" id="UP000533598">
    <property type="component" value="Unassembled WGS sequence"/>
</dbReference>
<dbReference type="Pfam" id="PF12833">
    <property type="entry name" value="HTH_18"/>
    <property type="match status" value="1"/>
</dbReference>
<evidence type="ECO:0000313" key="6">
    <source>
        <dbReference type="Proteomes" id="UP000533598"/>
    </source>
</evidence>
<gene>
    <name evidence="5" type="ORF">HNR67_006953</name>
</gene>
<reference evidence="5 6" key="1">
    <citation type="submission" date="2020-08" db="EMBL/GenBank/DDBJ databases">
        <title>Sequencing the genomes of 1000 actinobacteria strains.</title>
        <authorList>
            <person name="Klenk H.-P."/>
        </authorList>
    </citation>
    <scope>NUCLEOTIDE SEQUENCE [LARGE SCALE GENOMIC DNA]</scope>
    <source>
        <strain evidence="5 6">DSM 44230</strain>
    </source>
</reference>
<evidence type="ECO:0000256" key="2">
    <source>
        <dbReference type="ARBA" id="ARBA00023125"/>
    </source>
</evidence>
<keyword evidence="6" id="KW-1185">Reference proteome</keyword>
<evidence type="ECO:0000313" key="5">
    <source>
        <dbReference type="EMBL" id="MBB4680835.1"/>
    </source>
</evidence>